<name>A0ABY7D5N9_9BASI</name>
<dbReference type="EMBL" id="CP110435">
    <property type="protein sequence ID" value="WAQ91646.1"/>
    <property type="molecule type" value="Genomic_DNA"/>
</dbReference>
<gene>
    <name evidence="2" type="ORF">PtA15_15A35</name>
</gene>
<reference evidence="2" key="1">
    <citation type="submission" date="2022-10" db="EMBL/GenBank/DDBJ databases">
        <title>Puccinia triticina Genome sequencing and assembly.</title>
        <authorList>
            <person name="Li C."/>
        </authorList>
    </citation>
    <scope>NUCLEOTIDE SEQUENCE</scope>
    <source>
        <strain evidence="2">Pt15</strain>
    </source>
</reference>
<accession>A0ABY7D5N9</accession>
<organism evidence="2 3">
    <name type="scientific">Puccinia triticina</name>
    <dbReference type="NCBI Taxonomy" id="208348"/>
    <lineage>
        <taxon>Eukaryota</taxon>
        <taxon>Fungi</taxon>
        <taxon>Dikarya</taxon>
        <taxon>Basidiomycota</taxon>
        <taxon>Pucciniomycotina</taxon>
        <taxon>Pucciniomycetes</taxon>
        <taxon>Pucciniales</taxon>
        <taxon>Pucciniaceae</taxon>
        <taxon>Puccinia</taxon>
    </lineage>
</organism>
<evidence type="ECO:0000256" key="1">
    <source>
        <dbReference type="SAM" id="MobiDB-lite"/>
    </source>
</evidence>
<dbReference type="RefSeq" id="XP_053027201.1">
    <property type="nucleotide sequence ID" value="XM_053163558.1"/>
</dbReference>
<evidence type="ECO:0000313" key="2">
    <source>
        <dbReference type="EMBL" id="WAQ91646.1"/>
    </source>
</evidence>
<sequence length="112" mass="11783">MRNKVVASPLYNEGQESRTIYPFTPPGESSGSGAPPPAKISQATPAPLAPQPLCILCILERGHAFMSHLRAWACLGRYSLDGADNSPGERPGGTVKFGLAWSARASEEGFGA</sequence>
<evidence type="ECO:0000313" key="3">
    <source>
        <dbReference type="Proteomes" id="UP001164743"/>
    </source>
</evidence>
<keyword evidence="3" id="KW-1185">Reference proteome</keyword>
<proteinExistence type="predicted"/>
<dbReference type="GeneID" id="77804442"/>
<protein>
    <submittedName>
        <fullName evidence="2">Uncharacterized protein</fullName>
    </submittedName>
</protein>
<dbReference type="Proteomes" id="UP001164743">
    <property type="component" value="Chromosome 15A"/>
</dbReference>
<feature type="region of interest" description="Disordered" evidence="1">
    <location>
        <begin position="1"/>
        <end position="44"/>
    </location>
</feature>